<dbReference type="PROSITE" id="PS01036">
    <property type="entry name" value="HSP70_3"/>
    <property type="match status" value="1"/>
</dbReference>
<dbReference type="InterPro" id="IPR043129">
    <property type="entry name" value="ATPase_NBD"/>
</dbReference>
<organism evidence="4 5">
    <name type="scientific">Neocallimastix californiae</name>
    <dbReference type="NCBI Taxonomy" id="1754190"/>
    <lineage>
        <taxon>Eukaryota</taxon>
        <taxon>Fungi</taxon>
        <taxon>Fungi incertae sedis</taxon>
        <taxon>Chytridiomycota</taxon>
        <taxon>Chytridiomycota incertae sedis</taxon>
        <taxon>Neocallimastigomycetes</taxon>
        <taxon>Neocallimastigales</taxon>
        <taxon>Neocallimastigaceae</taxon>
        <taxon>Neocallimastix</taxon>
    </lineage>
</organism>
<keyword evidence="2 3" id="KW-0067">ATP-binding</keyword>
<dbReference type="Gene3D" id="3.30.30.30">
    <property type="match status" value="1"/>
</dbReference>
<name>A0A1Y2F1V5_9FUNG</name>
<dbReference type="PROSITE" id="PS00297">
    <property type="entry name" value="HSP70_1"/>
    <property type="match status" value="1"/>
</dbReference>
<dbReference type="OrthoDB" id="2401965at2759"/>
<dbReference type="InterPro" id="IPR018181">
    <property type="entry name" value="Heat_shock_70_CS"/>
</dbReference>
<comment type="caution">
    <text evidence="4">The sequence shown here is derived from an EMBL/GenBank/DDBJ whole genome shotgun (WGS) entry which is preliminary data.</text>
</comment>
<dbReference type="Gene3D" id="3.30.420.40">
    <property type="match status" value="2"/>
</dbReference>
<dbReference type="FunFam" id="3.90.640.10:FF:000002">
    <property type="entry name" value="Heat shock 70 kDa"/>
    <property type="match status" value="1"/>
</dbReference>
<dbReference type="EMBL" id="MCOG01000018">
    <property type="protein sequence ID" value="ORY77878.1"/>
    <property type="molecule type" value="Genomic_DNA"/>
</dbReference>
<dbReference type="InterPro" id="IPR029048">
    <property type="entry name" value="HSP70_C_sf"/>
</dbReference>
<dbReference type="InterPro" id="IPR013126">
    <property type="entry name" value="Hsp_70_fam"/>
</dbReference>
<dbReference type="PRINTS" id="PR00301">
    <property type="entry name" value="HEATSHOCK70"/>
</dbReference>
<dbReference type="GO" id="GO:0005524">
    <property type="term" value="F:ATP binding"/>
    <property type="evidence" value="ECO:0007669"/>
    <property type="project" value="UniProtKB-KW"/>
</dbReference>
<sequence>MTKGYTIGIDLGTTYSCVGIWEDDHVEIILNDEGNPTTPSYVSFTENERLIGEEAKEHAAIYPENTIYDAKRMIGRTYDDEILQNDIKHWPFKVIEKNNGRPYVQVNYKNKIRDFRPEEISSMILSKLKEDAEEYLGQEVTDAVITVPAYFNDAQRKATKDAGLIAGLNVLRIINEPTAAAIAYGLNKKSKEKKNILVVDLGGGTFDVSILTINNGTFEVKATAGDTHLGGEDFDNRLVDHFVKEFKEKYNKDISTDSKALRRLKSKCERIKCTLSISKRANLSIDSLHDGIDFKSNITRECFEKLNKDLFEKILEPIDNALKDSGFSKSDIQEIVLVGGSTRIPKIRSLVSEYFDGKKLNKNINPDEAVAYGAAVLSASLSGIESEKIQDITLLDVTPLSLGIRIKNGIMSTIIKRNTPIPAKITEKDYTTLYDYQTSINFQVYEGERPLTKDNHFLGDFKLCDIPPALHGVPKVDVTMEIDENGILNVSAIDKGTGNCNKTTIVNEKDKLSREEIDRIIKEAEKFREEDKLEKERNEAKTDLDVYACNLRTSLKKNSYNVSFNDKNNLMESIGNMLDWINDNPYASKEKYIVNKLKLETMFNSIVQN</sequence>
<gene>
    <name evidence="4" type="ORF">LY90DRAFT_501195</name>
</gene>
<dbReference type="CDD" id="cd24028">
    <property type="entry name" value="ASKHA_NBD_HSP70_HSPA1-like"/>
    <property type="match status" value="1"/>
</dbReference>
<dbReference type="Gene3D" id="2.60.34.10">
    <property type="entry name" value="Substrate Binding Domain Of DNAk, Chain A, domain 1"/>
    <property type="match status" value="1"/>
</dbReference>
<evidence type="ECO:0000256" key="3">
    <source>
        <dbReference type="RuleBase" id="RU003322"/>
    </source>
</evidence>
<dbReference type="FunFam" id="3.30.30.30:FF:000001">
    <property type="entry name" value="heat shock 70 kDa protein-like"/>
    <property type="match status" value="1"/>
</dbReference>
<dbReference type="Proteomes" id="UP000193920">
    <property type="component" value="Unassembled WGS sequence"/>
</dbReference>
<proteinExistence type="inferred from homology"/>
<dbReference type="GO" id="GO:0140662">
    <property type="term" value="F:ATP-dependent protein folding chaperone"/>
    <property type="evidence" value="ECO:0007669"/>
    <property type="project" value="InterPro"/>
</dbReference>
<evidence type="ECO:0000256" key="2">
    <source>
        <dbReference type="ARBA" id="ARBA00022840"/>
    </source>
</evidence>
<dbReference type="Gene3D" id="3.90.640.10">
    <property type="entry name" value="Actin, Chain A, domain 4"/>
    <property type="match status" value="1"/>
</dbReference>
<keyword evidence="5" id="KW-1185">Reference proteome</keyword>
<dbReference type="FunFam" id="3.30.420.40:FF:000026">
    <property type="entry name" value="Heat shock protein 70"/>
    <property type="match status" value="1"/>
</dbReference>
<dbReference type="NCBIfam" id="NF001413">
    <property type="entry name" value="PRK00290.1"/>
    <property type="match status" value="1"/>
</dbReference>
<dbReference type="InterPro" id="IPR029047">
    <property type="entry name" value="HSP70_peptide-bd_sf"/>
</dbReference>
<dbReference type="AlphaFoldDB" id="A0A1Y2F1V5"/>
<evidence type="ECO:0000313" key="5">
    <source>
        <dbReference type="Proteomes" id="UP000193920"/>
    </source>
</evidence>
<accession>A0A1Y2F1V5</accession>
<dbReference type="SUPFAM" id="SSF53067">
    <property type="entry name" value="Actin-like ATPase domain"/>
    <property type="match status" value="2"/>
</dbReference>
<reference evidence="4 5" key="1">
    <citation type="submission" date="2016-08" db="EMBL/GenBank/DDBJ databases">
        <title>A Parts List for Fungal Cellulosomes Revealed by Comparative Genomics.</title>
        <authorList>
            <consortium name="DOE Joint Genome Institute"/>
            <person name="Haitjema C.H."/>
            <person name="Gilmore S.P."/>
            <person name="Henske J.K."/>
            <person name="Solomon K.V."/>
            <person name="De Groot R."/>
            <person name="Kuo A."/>
            <person name="Mondo S.J."/>
            <person name="Salamov A.A."/>
            <person name="Labutti K."/>
            <person name="Zhao Z."/>
            <person name="Chiniquy J."/>
            <person name="Barry K."/>
            <person name="Brewer H.M."/>
            <person name="Purvine S.O."/>
            <person name="Wright A.T."/>
            <person name="Boxma B."/>
            <person name="Van Alen T."/>
            <person name="Hackstein J.H."/>
            <person name="Baker S.E."/>
            <person name="Grigoriev I.V."/>
            <person name="O'Malley M.A."/>
        </authorList>
    </citation>
    <scope>NUCLEOTIDE SEQUENCE [LARGE SCALE GENOMIC DNA]</scope>
    <source>
        <strain evidence="4 5">G1</strain>
    </source>
</reference>
<dbReference type="SUPFAM" id="SSF100934">
    <property type="entry name" value="Heat shock protein 70kD (HSP70), C-terminal subdomain"/>
    <property type="match status" value="1"/>
</dbReference>
<dbReference type="PROSITE" id="PS00329">
    <property type="entry name" value="HSP70_2"/>
    <property type="match status" value="1"/>
</dbReference>
<protein>
    <submittedName>
        <fullName evidence="4">Stress protein HSC70</fullName>
    </submittedName>
</protein>
<dbReference type="Gene3D" id="1.20.1270.10">
    <property type="match status" value="1"/>
</dbReference>
<comment type="similarity">
    <text evidence="3">Belongs to the heat shock protein 70 family.</text>
</comment>
<dbReference type="PANTHER" id="PTHR19375">
    <property type="entry name" value="HEAT SHOCK PROTEIN 70KDA"/>
    <property type="match status" value="1"/>
</dbReference>
<evidence type="ECO:0000256" key="1">
    <source>
        <dbReference type="ARBA" id="ARBA00022741"/>
    </source>
</evidence>
<dbReference type="FunFam" id="2.60.34.10:FF:000002">
    <property type="entry name" value="Heat shock 70 kDa"/>
    <property type="match status" value="1"/>
</dbReference>
<dbReference type="SUPFAM" id="SSF100920">
    <property type="entry name" value="Heat shock protein 70kD (HSP70), peptide-binding domain"/>
    <property type="match status" value="1"/>
</dbReference>
<keyword evidence="1 3" id="KW-0547">Nucleotide-binding</keyword>
<evidence type="ECO:0000313" key="4">
    <source>
        <dbReference type="EMBL" id="ORY77878.1"/>
    </source>
</evidence>
<dbReference type="STRING" id="1754190.A0A1Y2F1V5"/>
<dbReference type="Pfam" id="PF00012">
    <property type="entry name" value="HSP70"/>
    <property type="match status" value="1"/>
</dbReference>